<dbReference type="RefSeq" id="WP_097676286.1">
    <property type="nucleotide sequence ID" value="NZ_FXAZ01000006.1"/>
</dbReference>
<dbReference type="OrthoDB" id="2629547at2"/>
<feature type="coiled-coil region" evidence="1">
    <location>
        <begin position="63"/>
        <end position="108"/>
    </location>
</feature>
<evidence type="ECO:0000313" key="3">
    <source>
        <dbReference type="Proteomes" id="UP000193834"/>
    </source>
</evidence>
<evidence type="ECO:0000313" key="2">
    <source>
        <dbReference type="EMBL" id="SMG55392.1"/>
    </source>
</evidence>
<sequence length="697" mass="78597">MNVQADPNKIEELSQQFKRWRRELESSYVQMVHVANRTAGSARSSFSEDGGVRSAAYQVERLAQEIQHEARELVGRLEEQSRLLYQAAGEYRQLEREAERRIQSAESARLPKELKRFISRGVLAGSGALGPMSVQMLPAMKQLYRIMDQTSFVRKLMDMLLSKQVAVVQADPMVAEWLRALSEGTPEEKEAARLKLSTIAMSLTAIKEAQREYSVYHYFGRSGYMDEAHVRANEAREKLRALGVDDTYYNEQVKLAGTNLLDSLEACRFNPLKDDGSPMPEQAELLEYIEEVIAKGQVDPLDALQYQLLEEKLRKIASGELPPTHLPDGTLIDENNKWNETTFAYFETYIKHEGMEAPLTHYDSWVKETYGRTKWEGFVKTSGEVTMGFTKGLLTGIIEGIVDTAGLAYQLVVDPQQVGQDMLYAAEYLIQNRELVVEAAKQMYANFESASPEEKAEMIGKVSSILVPGMGVTKAGKAAKVPEALSSMTQAVKTSKAMNVLANPIKKFKAFDWKSYTIRFQDWVQSLKPGRFAVTPEGMLIRMPDESSSVVRRIDVGDSKKIGGTGNIQTGGRNNLSVDEYFRLEAEASKMYDSIRVSTSDVQAISKNTGIAESRIQRIKDHVFNNEHIKSSGNGRFDPDYEIAQAWTRLQQGTYNKKDIDLLNHELFESRFEGIFKTNYETAHDAAVRSGRPWEID</sequence>
<organism evidence="2 3">
    <name type="scientific">Paenibacillus aquistagni</name>
    <dbReference type="NCBI Taxonomy" id="1852522"/>
    <lineage>
        <taxon>Bacteria</taxon>
        <taxon>Bacillati</taxon>
        <taxon>Bacillota</taxon>
        <taxon>Bacilli</taxon>
        <taxon>Bacillales</taxon>
        <taxon>Paenibacillaceae</taxon>
        <taxon>Paenibacillus</taxon>
    </lineage>
</organism>
<proteinExistence type="predicted"/>
<dbReference type="Proteomes" id="UP000193834">
    <property type="component" value="Unassembled WGS sequence"/>
</dbReference>
<dbReference type="STRING" id="1852522.SAMN06295960_3901"/>
<dbReference type="AlphaFoldDB" id="A0A1X7LQ66"/>
<keyword evidence="3" id="KW-1185">Reference proteome</keyword>
<name>A0A1X7LQ66_9BACL</name>
<keyword evidence="1" id="KW-0175">Coiled coil</keyword>
<gene>
    <name evidence="2" type="ORF">SAMN06295960_3901</name>
</gene>
<dbReference type="EMBL" id="FXAZ01000006">
    <property type="protein sequence ID" value="SMG55392.1"/>
    <property type="molecule type" value="Genomic_DNA"/>
</dbReference>
<accession>A0A1X7LQ66</accession>
<evidence type="ECO:0000256" key="1">
    <source>
        <dbReference type="SAM" id="Coils"/>
    </source>
</evidence>
<protein>
    <submittedName>
        <fullName evidence="2">Uncharacterized protein</fullName>
    </submittedName>
</protein>
<reference evidence="2 3" key="1">
    <citation type="submission" date="2017-04" db="EMBL/GenBank/DDBJ databases">
        <authorList>
            <person name="Afonso C.L."/>
            <person name="Miller P.J."/>
            <person name="Scott M.A."/>
            <person name="Spackman E."/>
            <person name="Goraichik I."/>
            <person name="Dimitrov K.M."/>
            <person name="Suarez D.L."/>
            <person name="Swayne D.E."/>
        </authorList>
    </citation>
    <scope>NUCLEOTIDE SEQUENCE [LARGE SCALE GENOMIC DNA]</scope>
    <source>
        <strain evidence="2 3">11</strain>
    </source>
</reference>